<dbReference type="AlphaFoldDB" id="A0AAV2W3D9"/>
<dbReference type="RefSeq" id="WP_014696979.1">
    <property type="nucleotide sequence ID" value="NZ_CBUQ010000005.1"/>
</dbReference>
<accession>A0AAV2W3D9</accession>
<organism evidence="1 2">
    <name type="scientific">Bifidobacterium animalis subsp. animalis IM386</name>
    <dbReference type="NCBI Taxonomy" id="1402194"/>
    <lineage>
        <taxon>Bacteria</taxon>
        <taxon>Bacillati</taxon>
        <taxon>Actinomycetota</taxon>
        <taxon>Actinomycetes</taxon>
        <taxon>Bifidobacteriales</taxon>
        <taxon>Bifidobacteriaceae</taxon>
        <taxon>Bifidobacterium</taxon>
    </lineage>
</organism>
<dbReference type="InterPro" id="IPR018579">
    <property type="entry name" value="Restrct_endonuc_II_LlaJI"/>
</dbReference>
<sequence length="539" mass="60968">MNDQPYVQPTQPSEADGVVGCYFIEGVHYTAEDLQAGLMKGIPNRHGDDGRNGHAAFPQVLGSLLRYRFTDNHRQASFTNALSKGTNANGEYYVFNFVGILTIRGYLFYVFPKFVEADMQEKYIAPSGRARLFMAQVIAVCDTYKRRQGLGAENTNSLVEESDEPIDETELYRAVIEDFLHEGAYRSRRTVWQRNGDTDIDWDRTMDQSTPIMTRTGAPLYADYRNRAKRDDSEALIRRLQLAWVSHAAKTFNRLQLLEDVLGYPAMLRNISNESPEDIGTPEGITAILKRSRRREFFTRNRNLIDLLLLLTGQEETGTLSTSHVISHLGTAPFENVWEDVCRTVFNNDQKMLDKLKRESRPAWFSADHKTTRTTNMLIPDTICKMDDCDKWVIIDAKYYETAPNGGKNTSTVGPGIQDILKEYFYQLLLDGTCAPQKSTANVFMMPARLNLQSTHEPAQACRISGDIRFPFLQALGLGMAGSTANQHFLPIIHAELDARTAFHSYSHVSSTGGVIHRMDSQAILRTLVNYEEKATSIR</sequence>
<protein>
    <submittedName>
        <fullName evidence="1">BsuM intrinsic DNA restriction component</fullName>
    </submittedName>
</protein>
<proteinExistence type="predicted"/>
<reference evidence="1 2" key="2">
    <citation type="submission" date="2015-01" db="EMBL/GenBank/DDBJ databases">
        <title>Genome sequence of a Bifidobacterium animalis strain.</title>
        <authorList>
            <person name="Bogovic-Matijasic B."/>
            <person name="Hacin B."/>
            <person name="Citar M."/>
            <person name="Svigelj K."/>
            <person name="Stempelj M."/>
            <person name="Rogelj I."/>
        </authorList>
    </citation>
    <scope>NUCLEOTIDE SEQUENCE [LARGE SCALE GENOMIC DNA]</scope>
    <source>
        <strain evidence="1 2">IM386</strain>
    </source>
</reference>
<dbReference type="EMBL" id="CBUQ010000005">
    <property type="protein sequence ID" value="CDI67088.1"/>
    <property type="molecule type" value="Genomic_DNA"/>
</dbReference>
<name>A0AAV2W3D9_9BIFI</name>
<dbReference type="Pfam" id="PF09563">
    <property type="entry name" value="RE_LlaJI"/>
    <property type="match status" value="1"/>
</dbReference>
<dbReference type="Proteomes" id="UP000035645">
    <property type="component" value="Unassembled WGS sequence"/>
</dbReference>
<reference evidence="1 2" key="1">
    <citation type="submission" date="2013-10" db="EMBL/GenBank/DDBJ databases">
        <authorList>
            <person name="Manrique M."/>
        </authorList>
    </citation>
    <scope>NUCLEOTIDE SEQUENCE [LARGE SCALE GENOMIC DNA]</scope>
    <source>
        <strain evidence="1 2">IM386</strain>
    </source>
</reference>
<evidence type="ECO:0000313" key="2">
    <source>
        <dbReference type="Proteomes" id="UP000035645"/>
    </source>
</evidence>
<gene>
    <name evidence="1" type="ORF">BANIM336_00397</name>
</gene>
<evidence type="ECO:0000313" key="1">
    <source>
        <dbReference type="EMBL" id="CDI67088.1"/>
    </source>
</evidence>
<comment type="caution">
    <text evidence="1">The sequence shown here is derived from an EMBL/GenBank/DDBJ whole genome shotgun (WGS) entry which is preliminary data.</text>
</comment>